<evidence type="ECO:0000259" key="1">
    <source>
        <dbReference type="Pfam" id="PF25054"/>
    </source>
</evidence>
<dbReference type="EMBL" id="OZ019896">
    <property type="protein sequence ID" value="CAK9222248.1"/>
    <property type="molecule type" value="Genomic_DNA"/>
</dbReference>
<evidence type="ECO:0000313" key="2">
    <source>
        <dbReference type="EMBL" id="CAK9222248.1"/>
    </source>
</evidence>
<dbReference type="Proteomes" id="UP001497512">
    <property type="component" value="Chromosome 4"/>
</dbReference>
<dbReference type="Pfam" id="PF25054">
    <property type="entry name" value="PHD_pln"/>
    <property type="match status" value="1"/>
</dbReference>
<organism evidence="2 3">
    <name type="scientific">Sphagnum troendelagicum</name>
    <dbReference type="NCBI Taxonomy" id="128251"/>
    <lineage>
        <taxon>Eukaryota</taxon>
        <taxon>Viridiplantae</taxon>
        <taxon>Streptophyta</taxon>
        <taxon>Embryophyta</taxon>
        <taxon>Bryophyta</taxon>
        <taxon>Sphagnophytina</taxon>
        <taxon>Sphagnopsida</taxon>
        <taxon>Sphagnales</taxon>
        <taxon>Sphagnaceae</taxon>
        <taxon>Sphagnum</taxon>
    </lineage>
</organism>
<accession>A0ABP0UHL3</accession>
<feature type="domain" description="PHD-type zinc finger plants" evidence="1">
    <location>
        <begin position="52"/>
        <end position="75"/>
    </location>
</feature>
<proteinExistence type="predicted"/>
<dbReference type="InterPro" id="IPR056874">
    <property type="entry name" value="PHD_dom_pln"/>
</dbReference>
<reference evidence="2" key="1">
    <citation type="submission" date="2024-02" db="EMBL/GenBank/DDBJ databases">
        <authorList>
            <consortium name="ELIXIR-Norway"/>
            <consortium name="Elixir Norway"/>
        </authorList>
    </citation>
    <scope>NUCLEOTIDE SEQUENCE</scope>
</reference>
<sequence>MDSASRYSGVAQFAVGAAAARHDEPMQHCGYDHNGCIMSSSSEVVHQQECNMCGDVGFADQFQDCSACRSRIQHT</sequence>
<keyword evidence="3" id="KW-1185">Reference proteome</keyword>
<name>A0ABP0UHL3_9BRYO</name>
<evidence type="ECO:0000313" key="3">
    <source>
        <dbReference type="Proteomes" id="UP001497512"/>
    </source>
</evidence>
<gene>
    <name evidence="2" type="ORF">CSSPTR1EN2_LOCUS15970</name>
</gene>
<protein>
    <recommendedName>
        <fullName evidence="1">PHD-type zinc finger plants domain-containing protein</fullName>
    </recommendedName>
</protein>